<accession>A0ABP9DD73</accession>
<dbReference type="Gene3D" id="3.20.20.10">
    <property type="entry name" value="Alanine racemase"/>
    <property type="match status" value="1"/>
</dbReference>
<evidence type="ECO:0000256" key="2">
    <source>
        <dbReference type="ARBA" id="ARBA00022898"/>
    </source>
</evidence>
<dbReference type="InterPro" id="IPR002985">
    <property type="entry name" value="Arg_decrbxlase"/>
</dbReference>
<dbReference type="EMBL" id="BAABJX010000042">
    <property type="protein sequence ID" value="GAA4840942.1"/>
    <property type="molecule type" value="Genomic_DNA"/>
</dbReference>
<dbReference type="SUPFAM" id="SSF51419">
    <property type="entry name" value="PLP-binding barrel"/>
    <property type="match status" value="1"/>
</dbReference>
<protein>
    <submittedName>
        <fullName evidence="4">Decarboxylase</fullName>
    </submittedName>
</protein>
<sequence>MNKYWDLITHTFYFPNEDFQVEGNELSFHGIPMMEMVKKYGTPLKISYLPKISSQIQRARKIFQDAINTLDYQGKYVYAYCTKSNHFKFVLEKALDENCQLETSSAYDINIILSLYKEGKIDKDILILCNGYKPRNYQKAVVDLINSGFTNCIPILDNVEEIDYYLEHIENKFQVGMRVAADEEPDFGVYTSRMGIRYKKILSLYKEKIQNNDKVDLKLIHYFINSGIRDSQYYWNELTKFVNKYCELKEICDTIDSIDIGGGFPIVYSLGMEYDHAYMAESIVKIIKEQCDNYNVATPNIITEFGSYTVGETGVTLYSILEQKLQNDKELWYIIDGSLITHIPDTWGKSHKFVMLALNHWDKNHTQVHLGGITCDSDDYYNSEAHNANIYLPSFDRDKGEQLYIGFFHTGAYQESLAGYGGTSHCLIPDPRHIVIDKDENGNLVDYMYRDHQSHEDMLKILGY</sequence>
<dbReference type="PANTHER" id="PTHR43295:SF9">
    <property type="entry name" value="BIOSYNTHETIC ARGININE DECARBOXYLASE"/>
    <property type="match status" value="1"/>
</dbReference>
<comment type="caution">
    <text evidence="4">The sequence shown here is derived from an EMBL/GenBank/DDBJ whole genome shotgun (WGS) entry which is preliminary data.</text>
</comment>
<comment type="cofactor">
    <cofactor evidence="1">
        <name>pyridoxal 5'-phosphate</name>
        <dbReference type="ChEBI" id="CHEBI:597326"/>
    </cofactor>
</comment>
<gene>
    <name evidence="4" type="ORF">GCM10023331_27430</name>
</gene>
<feature type="domain" description="Orn/DAP/Arg decarboxylase 2 N-terminal" evidence="3">
    <location>
        <begin position="61"/>
        <end position="310"/>
    </location>
</feature>
<dbReference type="SUPFAM" id="SSF50621">
    <property type="entry name" value="Alanine racemase C-terminal domain-like"/>
    <property type="match status" value="1"/>
</dbReference>
<dbReference type="Gene3D" id="2.40.37.10">
    <property type="entry name" value="Lyase, Ornithine Decarboxylase, Chain A, domain 1"/>
    <property type="match status" value="1"/>
</dbReference>
<keyword evidence="5" id="KW-1185">Reference proteome</keyword>
<dbReference type="Pfam" id="PF02784">
    <property type="entry name" value="Orn_Arg_deC_N"/>
    <property type="match status" value="1"/>
</dbReference>
<organism evidence="4 5">
    <name type="scientific">Algivirga pacifica</name>
    <dbReference type="NCBI Taxonomy" id="1162670"/>
    <lineage>
        <taxon>Bacteria</taxon>
        <taxon>Pseudomonadati</taxon>
        <taxon>Bacteroidota</taxon>
        <taxon>Cytophagia</taxon>
        <taxon>Cytophagales</taxon>
        <taxon>Flammeovirgaceae</taxon>
        <taxon>Algivirga</taxon>
    </lineage>
</organism>
<reference evidence="5" key="1">
    <citation type="journal article" date="2019" name="Int. J. Syst. Evol. Microbiol.">
        <title>The Global Catalogue of Microorganisms (GCM) 10K type strain sequencing project: providing services to taxonomists for standard genome sequencing and annotation.</title>
        <authorList>
            <consortium name="The Broad Institute Genomics Platform"/>
            <consortium name="The Broad Institute Genome Sequencing Center for Infectious Disease"/>
            <person name="Wu L."/>
            <person name="Ma J."/>
        </authorList>
    </citation>
    <scope>NUCLEOTIDE SEQUENCE [LARGE SCALE GENOMIC DNA]</scope>
    <source>
        <strain evidence="5">JCM 18326</strain>
    </source>
</reference>
<dbReference type="InterPro" id="IPR009006">
    <property type="entry name" value="Ala_racemase/Decarboxylase_C"/>
</dbReference>
<dbReference type="InterPro" id="IPR022644">
    <property type="entry name" value="De-COase2_N"/>
</dbReference>
<dbReference type="InterPro" id="IPR029066">
    <property type="entry name" value="PLP-binding_barrel"/>
</dbReference>
<proteinExistence type="predicted"/>
<evidence type="ECO:0000256" key="1">
    <source>
        <dbReference type="ARBA" id="ARBA00001933"/>
    </source>
</evidence>
<dbReference type="RefSeq" id="WP_345372727.1">
    <property type="nucleotide sequence ID" value="NZ_BAABJX010000042.1"/>
</dbReference>
<evidence type="ECO:0000313" key="4">
    <source>
        <dbReference type="EMBL" id="GAA4840942.1"/>
    </source>
</evidence>
<dbReference type="Proteomes" id="UP001500298">
    <property type="component" value="Unassembled WGS sequence"/>
</dbReference>
<dbReference type="PANTHER" id="PTHR43295">
    <property type="entry name" value="ARGININE DECARBOXYLASE"/>
    <property type="match status" value="1"/>
</dbReference>
<evidence type="ECO:0000259" key="3">
    <source>
        <dbReference type="Pfam" id="PF02784"/>
    </source>
</evidence>
<evidence type="ECO:0000313" key="5">
    <source>
        <dbReference type="Proteomes" id="UP001500298"/>
    </source>
</evidence>
<name>A0ABP9DD73_9BACT</name>
<keyword evidence="2" id="KW-0663">Pyridoxal phosphate</keyword>